<dbReference type="InterPro" id="IPR007612">
    <property type="entry name" value="LOR"/>
</dbReference>
<evidence type="ECO:0000313" key="2">
    <source>
        <dbReference type="Proteomes" id="UP000811609"/>
    </source>
</evidence>
<dbReference type="Pfam" id="PF04525">
    <property type="entry name" value="LOR"/>
    <property type="match status" value="2"/>
</dbReference>
<proteinExistence type="predicted"/>
<dbReference type="PANTHER" id="PTHR31087:SF160">
    <property type="entry name" value="PROTEIN LURP-ONE-RELATED 1-RELATED"/>
    <property type="match status" value="1"/>
</dbReference>
<dbReference type="AlphaFoldDB" id="A0A8T1PF37"/>
<comment type="caution">
    <text evidence="1">The sequence shown here is derived from an EMBL/GenBank/DDBJ whole genome shotgun (WGS) entry which is preliminary data.</text>
</comment>
<organism evidence="1 2">
    <name type="scientific">Carya illinoinensis</name>
    <name type="common">Pecan</name>
    <dbReference type="NCBI Taxonomy" id="32201"/>
    <lineage>
        <taxon>Eukaryota</taxon>
        <taxon>Viridiplantae</taxon>
        <taxon>Streptophyta</taxon>
        <taxon>Embryophyta</taxon>
        <taxon>Tracheophyta</taxon>
        <taxon>Spermatophyta</taxon>
        <taxon>Magnoliopsida</taxon>
        <taxon>eudicotyledons</taxon>
        <taxon>Gunneridae</taxon>
        <taxon>Pentapetalae</taxon>
        <taxon>rosids</taxon>
        <taxon>fabids</taxon>
        <taxon>Fagales</taxon>
        <taxon>Juglandaceae</taxon>
        <taxon>Carya</taxon>
    </lineage>
</organism>
<accession>A0A8T1PF37</accession>
<dbReference type="EMBL" id="CM031818">
    <property type="protein sequence ID" value="KAG6640284.1"/>
    <property type="molecule type" value="Genomic_DNA"/>
</dbReference>
<dbReference type="PANTHER" id="PTHR31087">
    <property type="match status" value="1"/>
</dbReference>
<evidence type="ECO:0000313" key="1">
    <source>
        <dbReference type="EMBL" id="KAG6640284.1"/>
    </source>
</evidence>
<reference evidence="1" key="1">
    <citation type="submission" date="2020-12" db="EMBL/GenBank/DDBJ databases">
        <title>WGS assembly of Carya illinoinensis cv. Pawnee.</title>
        <authorList>
            <person name="Platts A."/>
            <person name="Shu S."/>
            <person name="Wright S."/>
            <person name="Barry K."/>
            <person name="Edger P."/>
            <person name="Pires J.C."/>
            <person name="Schmutz J."/>
        </authorList>
    </citation>
    <scope>NUCLEOTIDE SEQUENCE</scope>
    <source>
        <tissue evidence="1">Leaf</tissue>
    </source>
</reference>
<gene>
    <name evidence="1" type="ORF">CIPAW_10G162600</name>
</gene>
<protein>
    <submittedName>
        <fullName evidence="1">Uncharacterized protein</fullName>
    </submittedName>
</protein>
<keyword evidence="2" id="KW-1185">Reference proteome</keyword>
<name>A0A8T1PF37_CARIL</name>
<sequence>MAQQIPAPVPTAAQFANPRPVISTEYCAPYSIILAVVKKLMSVGNFDVIDTNSTVIFEVKRKLMTLHDERVLLDDAENPIITLREQRMTAHHRWNVYRGKSKEPNDLIFTVKRSEMIQWTAKLHVFLANNTEEKMSRETTFGNALIGKDNYKVTIRPNVDFAFIVALIVILEDMNHISERDEKAIGIGVAVANIGLTVAGVEPLVS</sequence>
<dbReference type="Proteomes" id="UP000811609">
    <property type="component" value="Chromosome 10"/>
</dbReference>